<comment type="subcellular location">
    <subcellularLocation>
        <location evidence="9">Cell membrane</location>
        <topology evidence="9">Multi-pass membrane protein</topology>
    </subcellularLocation>
</comment>
<feature type="transmembrane region" description="Helical" evidence="9">
    <location>
        <begin position="249"/>
        <end position="268"/>
    </location>
</feature>
<gene>
    <name evidence="9 10" type="primary">kdpA</name>
    <name evidence="10" type="ORF">GCM10009639_57030</name>
</gene>
<evidence type="ECO:0000313" key="11">
    <source>
        <dbReference type="Proteomes" id="UP001499863"/>
    </source>
</evidence>
<evidence type="ECO:0000256" key="5">
    <source>
        <dbReference type="ARBA" id="ARBA00022958"/>
    </source>
</evidence>
<reference evidence="11" key="1">
    <citation type="journal article" date="2019" name="Int. J. Syst. Evol. Microbiol.">
        <title>The Global Catalogue of Microorganisms (GCM) 10K type strain sequencing project: providing services to taxonomists for standard genome sequencing and annotation.</title>
        <authorList>
            <consortium name="The Broad Institute Genomics Platform"/>
            <consortium name="The Broad Institute Genome Sequencing Center for Infectious Disease"/>
            <person name="Wu L."/>
            <person name="Ma J."/>
        </authorList>
    </citation>
    <scope>NUCLEOTIDE SEQUENCE [LARGE SCALE GENOMIC DNA]</scope>
    <source>
        <strain evidence="11">JCM 12393</strain>
    </source>
</reference>
<comment type="subunit">
    <text evidence="9">The system is composed of three essential subunits: KdpA, KdpB and KdpC.</text>
</comment>
<feature type="transmembrane region" description="Helical" evidence="9">
    <location>
        <begin position="61"/>
        <end position="81"/>
    </location>
</feature>
<feature type="transmembrane region" description="Helical" evidence="9">
    <location>
        <begin position="376"/>
        <end position="394"/>
    </location>
</feature>
<evidence type="ECO:0000256" key="3">
    <source>
        <dbReference type="ARBA" id="ARBA00022538"/>
    </source>
</evidence>
<keyword evidence="8 9" id="KW-0472">Membrane</keyword>
<protein>
    <recommendedName>
        <fullName evidence="9">Potassium-transporting ATPase potassium-binding subunit</fullName>
    </recommendedName>
    <alternativeName>
        <fullName evidence="9">ATP phosphohydrolase [potassium-transporting] A chain</fullName>
    </alternativeName>
    <alternativeName>
        <fullName evidence="9">Potassium-binding and translocating subunit A</fullName>
    </alternativeName>
    <alternativeName>
        <fullName evidence="9">Potassium-translocating ATPase A chain</fullName>
    </alternativeName>
</protein>
<sequence length="553" mass="58021">MGSTLAGWLQVLALVGALALCYRPLGDHIARVLTTSKHLRAEKALYKVIGVDADADQRWPVYLRSVLAFSAVSVLFLYGLIRLQQWLPLNLGVPRMEGHQAWNTAISFVANTNWQSYSGEAAMGHLAQMAGLAVQNFVSAAVGIAVVATLIRGFTRNRTDRVGNFWVDLTRISVRLLLPVAVVFALVLVASGVVQNLHGFHEVATLAGDPQAVPGGPVASQEVIKLLGTNGGGFYNANSAHPFENPSGFSNLVEVFLILLIPFSLPRAFGRMVGDHRQGYAIVSVMALFWIASTVLITFSESQHAGSALQAAGGAMEGKEQRFGVAASSMFAASTTLTSTGAVNSFHDSYTPFGGGLTMFNMMLGEIAPGGVGSGLYGMLVLAVVAVFVAGLMVGRTPEYLGKKLGGREMKFASLYILTTPTIVLVGTGVAMALPGERAGMLNTGAHGFSEVLYAFTSGANNNGSAFGGITVSTDWYDTAIGLAMVFGRFVPMVFVLALAGALAQQQPVPATPGTLPTHKPLFVGLLSGVVLIVVGLTYFPALALGPIAEGLS</sequence>
<evidence type="ECO:0000313" key="10">
    <source>
        <dbReference type="EMBL" id="GAA1407825.1"/>
    </source>
</evidence>
<organism evidence="10 11">
    <name type="scientific">Kitasatospora putterlickiae</name>
    <dbReference type="NCBI Taxonomy" id="221725"/>
    <lineage>
        <taxon>Bacteria</taxon>
        <taxon>Bacillati</taxon>
        <taxon>Actinomycetota</taxon>
        <taxon>Actinomycetes</taxon>
        <taxon>Kitasatosporales</taxon>
        <taxon>Streptomycetaceae</taxon>
        <taxon>Kitasatospora</taxon>
    </lineage>
</organism>
<feature type="transmembrane region" description="Helical" evidence="9">
    <location>
        <begin position="415"/>
        <end position="434"/>
    </location>
</feature>
<evidence type="ECO:0000256" key="7">
    <source>
        <dbReference type="ARBA" id="ARBA00023065"/>
    </source>
</evidence>
<dbReference type="EMBL" id="BAAAKJ010000330">
    <property type="protein sequence ID" value="GAA1407825.1"/>
    <property type="molecule type" value="Genomic_DNA"/>
</dbReference>
<dbReference type="Proteomes" id="UP001499863">
    <property type="component" value="Unassembled WGS sequence"/>
</dbReference>
<keyword evidence="2 9" id="KW-1003">Cell membrane</keyword>
<comment type="function">
    <text evidence="9">Part of the high-affinity ATP-driven potassium transport (or Kdp) system, which catalyzes the hydrolysis of ATP coupled with the electrogenic transport of potassium into the cytoplasm. This subunit binds the extracellular potassium ions and delivers the ions to the membrane domain of KdpB through an intramembrane tunnel.</text>
</comment>
<keyword evidence="7 9" id="KW-0406">Ion transport</keyword>
<comment type="caution">
    <text evidence="9">Lacks conserved residue(s) required for the propagation of feature annotation.</text>
</comment>
<dbReference type="HAMAP" id="MF_00275">
    <property type="entry name" value="KdpA"/>
    <property type="match status" value="1"/>
</dbReference>
<evidence type="ECO:0000256" key="4">
    <source>
        <dbReference type="ARBA" id="ARBA00022692"/>
    </source>
</evidence>
<proteinExistence type="inferred from homology"/>
<name>A0ABP4J2H0_9ACTN</name>
<evidence type="ECO:0000256" key="6">
    <source>
        <dbReference type="ARBA" id="ARBA00022989"/>
    </source>
</evidence>
<dbReference type="InterPro" id="IPR004623">
    <property type="entry name" value="KdpA"/>
</dbReference>
<keyword evidence="3 9" id="KW-0633">Potassium transport</keyword>
<keyword evidence="1 9" id="KW-0813">Transport</keyword>
<dbReference type="PANTHER" id="PTHR30607">
    <property type="entry name" value="POTASSIUM-TRANSPORTING ATPASE A CHAIN"/>
    <property type="match status" value="1"/>
</dbReference>
<keyword evidence="4 9" id="KW-0812">Transmembrane</keyword>
<dbReference type="NCBIfam" id="TIGR00680">
    <property type="entry name" value="kdpA"/>
    <property type="match status" value="1"/>
</dbReference>
<comment type="caution">
    <text evidence="10">The sequence shown here is derived from an EMBL/GenBank/DDBJ whole genome shotgun (WGS) entry which is preliminary data.</text>
</comment>
<feature type="transmembrane region" description="Helical" evidence="9">
    <location>
        <begin position="137"/>
        <end position="155"/>
    </location>
</feature>
<feature type="transmembrane region" description="Helical" evidence="9">
    <location>
        <begin position="280"/>
        <end position="299"/>
    </location>
</feature>
<feature type="transmembrane region" description="Helical" evidence="9">
    <location>
        <begin position="522"/>
        <end position="544"/>
    </location>
</feature>
<evidence type="ECO:0000256" key="1">
    <source>
        <dbReference type="ARBA" id="ARBA00022448"/>
    </source>
</evidence>
<comment type="similarity">
    <text evidence="9">Belongs to the KdpA family.</text>
</comment>
<evidence type="ECO:0000256" key="2">
    <source>
        <dbReference type="ARBA" id="ARBA00022475"/>
    </source>
</evidence>
<keyword evidence="11" id="KW-1185">Reference proteome</keyword>
<dbReference type="PIRSF" id="PIRSF001294">
    <property type="entry name" value="K_ATPaseA"/>
    <property type="match status" value="1"/>
</dbReference>
<dbReference type="Pfam" id="PF03814">
    <property type="entry name" value="KdpA"/>
    <property type="match status" value="1"/>
</dbReference>
<evidence type="ECO:0000256" key="8">
    <source>
        <dbReference type="ARBA" id="ARBA00023136"/>
    </source>
</evidence>
<feature type="transmembrane region" description="Helical" evidence="9">
    <location>
        <begin position="176"/>
        <end position="194"/>
    </location>
</feature>
<dbReference type="RefSeq" id="WP_344342431.1">
    <property type="nucleotide sequence ID" value="NZ_BAAAKJ010000330.1"/>
</dbReference>
<keyword evidence="5 9" id="KW-0630">Potassium</keyword>
<accession>A0ABP4J2H0</accession>
<keyword evidence="6 9" id="KW-1133">Transmembrane helix</keyword>
<feature type="transmembrane region" description="Helical" evidence="9">
    <location>
        <begin position="480"/>
        <end position="501"/>
    </location>
</feature>
<dbReference type="PANTHER" id="PTHR30607:SF2">
    <property type="entry name" value="POTASSIUM-TRANSPORTING ATPASE POTASSIUM-BINDING SUBUNIT"/>
    <property type="match status" value="1"/>
</dbReference>
<evidence type="ECO:0000256" key="9">
    <source>
        <dbReference type="HAMAP-Rule" id="MF_00275"/>
    </source>
</evidence>